<evidence type="ECO:0000313" key="1">
    <source>
        <dbReference type="EMBL" id="CAI3994150.1"/>
    </source>
</evidence>
<sequence>MAAPNASSEGHHVILSPYRFDANELRWLPTGEAAAKVRMSKEAAKNWRLVLGNQSVALSEIRSTSMLSPNFLICHAFGLRALRAVRSEQCAKLFPVLCQVGQPTKHASRRSTNLHLQPSHCGKCR</sequence>
<comment type="caution">
    <text evidence="1">The sequence shown here is derived from an EMBL/GenBank/DDBJ whole genome shotgun (WGS) entry which is preliminary data.</text>
</comment>
<proteinExistence type="predicted"/>
<dbReference type="EMBL" id="CAMXCT010001913">
    <property type="protein sequence ID" value="CAI3994150.1"/>
    <property type="molecule type" value="Genomic_DNA"/>
</dbReference>
<gene>
    <name evidence="1" type="ORF">C1SCF055_LOCUS20820</name>
</gene>
<dbReference type="AlphaFoldDB" id="A0A9P1CMJ1"/>
<dbReference type="EMBL" id="CAMXCT030001913">
    <property type="protein sequence ID" value="CAL4781462.1"/>
    <property type="molecule type" value="Genomic_DNA"/>
</dbReference>
<organism evidence="1">
    <name type="scientific">Cladocopium goreaui</name>
    <dbReference type="NCBI Taxonomy" id="2562237"/>
    <lineage>
        <taxon>Eukaryota</taxon>
        <taxon>Sar</taxon>
        <taxon>Alveolata</taxon>
        <taxon>Dinophyceae</taxon>
        <taxon>Suessiales</taxon>
        <taxon>Symbiodiniaceae</taxon>
        <taxon>Cladocopium</taxon>
    </lineage>
</organism>
<reference evidence="2 3" key="2">
    <citation type="submission" date="2024-05" db="EMBL/GenBank/DDBJ databases">
        <authorList>
            <person name="Chen Y."/>
            <person name="Shah S."/>
            <person name="Dougan E. K."/>
            <person name="Thang M."/>
            <person name="Chan C."/>
        </authorList>
    </citation>
    <scope>NUCLEOTIDE SEQUENCE [LARGE SCALE GENOMIC DNA]</scope>
</reference>
<accession>A0A9P1CMJ1</accession>
<evidence type="ECO:0000313" key="3">
    <source>
        <dbReference type="Proteomes" id="UP001152797"/>
    </source>
</evidence>
<dbReference type="EMBL" id="CAMXCT020001913">
    <property type="protein sequence ID" value="CAL1147525.1"/>
    <property type="molecule type" value="Genomic_DNA"/>
</dbReference>
<keyword evidence="3" id="KW-1185">Reference proteome</keyword>
<evidence type="ECO:0000313" key="2">
    <source>
        <dbReference type="EMBL" id="CAL4781462.1"/>
    </source>
</evidence>
<reference evidence="1" key="1">
    <citation type="submission" date="2022-10" db="EMBL/GenBank/DDBJ databases">
        <authorList>
            <person name="Chen Y."/>
            <person name="Dougan E. K."/>
            <person name="Chan C."/>
            <person name="Rhodes N."/>
            <person name="Thang M."/>
        </authorList>
    </citation>
    <scope>NUCLEOTIDE SEQUENCE</scope>
</reference>
<name>A0A9P1CMJ1_9DINO</name>
<protein>
    <submittedName>
        <fullName evidence="1">Uncharacterized protein</fullName>
    </submittedName>
</protein>
<dbReference type="Proteomes" id="UP001152797">
    <property type="component" value="Unassembled WGS sequence"/>
</dbReference>